<evidence type="ECO:0000259" key="1">
    <source>
        <dbReference type="Pfam" id="PF06439"/>
    </source>
</evidence>
<organism evidence="2 3">
    <name type="scientific">Candidatus Segetimicrobium genomatis</name>
    <dbReference type="NCBI Taxonomy" id="2569760"/>
    <lineage>
        <taxon>Bacteria</taxon>
        <taxon>Bacillati</taxon>
        <taxon>Candidatus Sysuimicrobiota</taxon>
        <taxon>Candidatus Sysuimicrobiia</taxon>
        <taxon>Candidatus Sysuimicrobiales</taxon>
        <taxon>Candidatus Segetimicrobiaceae</taxon>
        <taxon>Candidatus Segetimicrobium</taxon>
    </lineage>
</organism>
<feature type="non-terminal residue" evidence="2">
    <location>
        <position position="1"/>
    </location>
</feature>
<protein>
    <submittedName>
        <fullName evidence="2">DUF1080 domain-containing protein</fullName>
    </submittedName>
</protein>
<evidence type="ECO:0000313" key="2">
    <source>
        <dbReference type="EMBL" id="TMI99229.1"/>
    </source>
</evidence>
<dbReference type="AlphaFoldDB" id="A0A537KU07"/>
<dbReference type="Gene3D" id="2.60.120.560">
    <property type="entry name" value="Exo-inulinase, domain 1"/>
    <property type="match status" value="1"/>
</dbReference>
<dbReference type="EMBL" id="VBAL01000142">
    <property type="protein sequence ID" value="TMI99229.1"/>
    <property type="molecule type" value="Genomic_DNA"/>
</dbReference>
<accession>A0A537KU07</accession>
<sequence length="191" mass="20866">EGFQSLFDGTLTGWQMAGSGHFAVVGSDILESAGGIGLLWYTPEEFGDFILKVDWRSSGVFDNSGVFLRFPALGSTDPANDWRLAVDQGYEVQIDARGYNPDTNTTGSPSHSTGAVYGLAPATQQAARRIGEWNRFEIQVMGDSVNVILNTTPVSSLMRNTGRPLKGHVGLQNHHPGSRVQFRNIRIRRLS</sequence>
<feature type="domain" description="3-keto-alpha-glucoside-1,2-lyase/3-keto-2-hydroxy-glucal hydratase" evidence="1">
    <location>
        <begin position="2"/>
        <end position="188"/>
    </location>
</feature>
<name>A0A537KU07_9BACT</name>
<dbReference type="GO" id="GO:0016787">
    <property type="term" value="F:hydrolase activity"/>
    <property type="evidence" value="ECO:0007669"/>
    <property type="project" value="InterPro"/>
</dbReference>
<dbReference type="InterPro" id="IPR010496">
    <property type="entry name" value="AL/BT2_dom"/>
</dbReference>
<gene>
    <name evidence="2" type="ORF">E6H01_11420</name>
</gene>
<proteinExistence type="predicted"/>
<dbReference type="Pfam" id="PF06439">
    <property type="entry name" value="3keto-disac_hyd"/>
    <property type="match status" value="1"/>
</dbReference>
<evidence type="ECO:0000313" key="3">
    <source>
        <dbReference type="Proteomes" id="UP000319353"/>
    </source>
</evidence>
<comment type="caution">
    <text evidence="2">The sequence shown here is derived from an EMBL/GenBank/DDBJ whole genome shotgun (WGS) entry which is preliminary data.</text>
</comment>
<reference evidence="2 3" key="1">
    <citation type="journal article" date="2019" name="Nat. Microbiol.">
        <title>Mediterranean grassland soil C-N compound turnover is dependent on rainfall and depth, and is mediated by genomically divergent microorganisms.</title>
        <authorList>
            <person name="Diamond S."/>
            <person name="Andeer P.F."/>
            <person name="Li Z."/>
            <person name="Crits-Christoph A."/>
            <person name="Burstein D."/>
            <person name="Anantharaman K."/>
            <person name="Lane K.R."/>
            <person name="Thomas B.C."/>
            <person name="Pan C."/>
            <person name="Northen T.R."/>
            <person name="Banfield J.F."/>
        </authorList>
    </citation>
    <scope>NUCLEOTIDE SEQUENCE [LARGE SCALE GENOMIC DNA]</scope>
    <source>
        <strain evidence="2">NP_4</strain>
    </source>
</reference>
<dbReference type="Proteomes" id="UP000319353">
    <property type="component" value="Unassembled WGS sequence"/>
</dbReference>